<dbReference type="Gene3D" id="1.10.357.10">
    <property type="entry name" value="Tetracycline Repressor, domain 2"/>
    <property type="match status" value="1"/>
</dbReference>
<evidence type="ECO:0000313" key="8">
    <source>
        <dbReference type="Proteomes" id="UP000269438"/>
    </source>
</evidence>
<evidence type="ECO:0000256" key="5">
    <source>
        <dbReference type="PROSITE-ProRule" id="PRU00335"/>
    </source>
</evidence>
<dbReference type="AlphaFoldDB" id="A0A3L7AR85"/>
<name>A0A3L7AR85_9MICO</name>
<accession>A0A3L7AR85</accession>
<dbReference type="OrthoDB" id="7505659at2"/>
<gene>
    <name evidence="7" type="ORF">D9V34_10115</name>
</gene>
<dbReference type="Pfam" id="PF13977">
    <property type="entry name" value="TetR_C_6"/>
    <property type="match status" value="1"/>
</dbReference>
<dbReference type="PRINTS" id="PR00455">
    <property type="entry name" value="HTHTETR"/>
</dbReference>
<dbReference type="Proteomes" id="UP000269438">
    <property type="component" value="Unassembled WGS sequence"/>
</dbReference>
<evidence type="ECO:0000256" key="3">
    <source>
        <dbReference type="ARBA" id="ARBA00023125"/>
    </source>
</evidence>
<reference evidence="7 8" key="1">
    <citation type="submission" date="2018-10" db="EMBL/GenBank/DDBJ databases">
        <authorList>
            <person name="Li J."/>
        </authorList>
    </citation>
    <scope>NUCLEOTIDE SEQUENCE [LARGE SCALE GENOMIC DNA]</scope>
    <source>
        <strain evidence="7 8">JCM 11654</strain>
    </source>
</reference>
<dbReference type="GO" id="GO:0000976">
    <property type="term" value="F:transcription cis-regulatory region binding"/>
    <property type="evidence" value="ECO:0007669"/>
    <property type="project" value="TreeGrafter"/>
</dbReference>
<dbReference type="PROSITE" id="PS50977">
    <property type="entry name" value="HTH_TETR_2"/>
    <property type="match status" value="1"/>
</dbReference>
<sequence>MVVMTVPKKRGPRGPYAKSAERRNQILAAAAWVFTARGYRSGSLQEIADRAEMGQSSLLHHFPTKEALLRAVLHDRDERGDDLVGDTDIVTMVVDLARANEDNPEPVALYAVLVGEATTHDHPAREYFRDRFVRVRDRYAQALRKHAAAGELRPGVDPELAATALVALWDGIQQEWLIEVPGASVPETMRAFLSLLFTDEALPDSLRG</sequence>
<dbReference type="InterPro" id="IPR039538">
    <property type="entry name" value="BetI_C"/>
</dbReference>
<proteinExistence type="predicted"/>
<protein>
    <submittedName>
        <fullName evidence="7">TetR/AcrR family transcriptional regulator</fullName>
    </submittedName>
</protein>
<keyword evidence="3 5" id="KW-0238">DNA-binding</keyword>
<evidence type="ECO:0000256" key="2">
    <source>
        <dbReference type="ARBA" id="ARBA00023015"/>
    </source>
</evidence>
<organism evidence="7 8">
    <name type="scientific">Mycetocola lacteus</name>
    <dbReference type="NCBI Taxonomy" id="76637"/>
    <lineage>
        <taxon>Bacteria</taxon>
        <taxon>Bacillati</taxon>
        <taxon>Actinomycetota</taxon>
        <taxon>Actinomycetes</taxon>
        <taxon>Micrococcales</taxon>
        <taxon>Microbacteriaceae</taxon>
        <taxon>Mycetocola</taxon>
    </lineage>
</organism>
<dbReference type="SUPFAM" id="SSF48498">
    <property type="entry name" value="Tetracyclin repressor-like, C-terminal domain"/>
    <property type="match status" value="1"/>
</dbReference>
<dbReference type="EMBL" id="RCUY01000009">
    <property type="protein sequence ID" value="RLP82161.1"/>
    <property type="molecule type" value="Genomic_DNA"/>
</dbReference>
<keyword evidence="4" id="KW-0804">Transcription</keyword>
<dbReference type="InterPro" id="IPR009057">
    <property type="entry name" value="Homeodomain-like_sf"/>
</dbReference>
<comment type="caution">
    <text evidence="7">The sequence shown here is derived from an EMBL/GenBank/DDBJ whole genome shotgun (WGS) entry which is preliminary data.</text>
</comment>
<feature type="DNA-binding region" description="H-T-H motif" evidence="5">
    <location>
        <begin position="43"/>
        <end position="62"/>
    </location>
</feature>
<feature type="domain" description="HTH tetR-type" evidence="6">
    <location>
        <begin position="20"/>
        <end position="80"/>
    </location>
</feature>
<dbReference type="InterPro" id="IPR036271">
    <property type="entry name" value="Tet_transcr_reg_TetR-rel_C_sf"/>
</dbReference>
<dbReference type="InterPro" id="IPR050109">
    <property type="entry name" value="HTH-type_TetR-like_transc_reg"/>
</dbReference>
<keyword evidence="8" id="KW-1185">Reference proteome</keyword>
<dbReference type="GO" id="GO:0003700">
    <property type="term" value="F:DNA-binding transcription factor activity"/>
    <property type="evidence" value="ECO:0007669"/>
    <property type="project" value="TreeGrafter"/>
</dbReference>
<evidence type="ECO:0000259" key="6">
    <source>
        <dbReference type="PROSITE" id="PS50977"/>
    </source>
</evidence>
<dbReference type="InterPro" id="IPR001647">
    <property type="entry name" value="HTH_TetR"/>
</dbReference>
<dbReference type="PANTHER" id="PTHR30055">
    <property type="entry name" value="HTH-TYPE TRANSCRIPTIONAL REGULATOR RUTR"/>
    <property type="match status" value="1"/>
</dbReference>
<evidence type="ECO:0000256" key="1">
    <source>
        <dbReference type="ARBA" id="ARBA00022491"/>
    </source>
</evidence>
<keyword evidence="1" id="KW-0678">Repressor</keyword>
<keyword evidence="2" id="KW-0805">Transcription regulation</keyword>
<dbReference type="Pfam" id="PF00440">
    <property type="entry name" value="TetR_N"/>
    <property type="match status" value="1"/>
</dbReference>
<dbReference type="SUPFAM" id="SSF46689">
    <property type="entry name" value="Homeodomain-like"/>
    <property type="match status" value="1"/>
</dbReference>
<evidence type="ECO:0000313" key="7">
    <source>
        <dbReference type="EMBL" id="RLP82161.1"/>
    </source>
</evidence>
<evidence type="ECO:0000256" key="4">
    <source>
        <dbReference type="ARBA" id="ARBA00023163"/>
    </source>
</evidence>
<dbReference type="PANTHER" id="PTHR30055:SF234">
    <property type="entry name" value="HTH-TYPE TRANSCRIPTIONAL REGULATOR BETI"/>
    <property type="match status" value="1"/>
</dbReference>